<evidence type="ECO:0000313" key="2">
    <source>
        <dbReference type="Proteomes" id="UP000051124"/>
    </source>
</evidence>
<name>A0A0S7WKV2_UNCT6</name>
<dbReference type="Proteomes" id="UP000051124">
    <property type="component" value="Unassembled WGS sequence"/>
</dbReference>
<proteinExistence type="predicted"/>
<dbReference type="PATRIC" id="fig|1703771.3.peg.226"/>
<dbReference type="PANTHER" id="PTHR36155">
    <property type="entry name" value="BLL5354 PROTEIN"/>
    <property type="match status" value="1"/>
</dbReference>
<dbReference type="SUPFAM" id="SSF103165">
    <property type="entry name" value="Ta1353-like"/>
    <property type="match status" value="1"/>
</dbReference>
<organism evidence="1 2">
    <name type="scientific">candidate division TA06 bacterium DG_26</name>
    <dbReference type="NCBI Taxonomy" id="1703771"/>
    <lineage>
        <taxon>Bacteria</taxon>
        <taxon>Bacteria division TA06</taxon>
    </lineage>
</organism>
<comment type="caution">
    <text evidence="1">The sequence shown here is derived from an EMBL/GenBank/DDBJ whole genome shotgun (WGS) entry which is preliminary data.</text>
</comment>
<dbReference type="Pfam" id="PF04008">
    <property type="entry name" value="Adenosine_kin"/>
    <property type="match status" value="1"/>
</dbReference>
<gene>
    <name evidence="1" type="ORF">AMJ40_02020</name>
</gene>
<protein>
    <recommendedName>
        <fullName evidence="3">Adenosine monophosphate-protein transferase</fullName>
    </recommendedName>
</protein>
<dbReference type="EMBL" id="LIZT01000013">
    <property type="protein sequence ID" value="KPJ50758.1"/>
    <property type="molecule type" value="Genomic_DNA"/>
</dbReference>
<evidence type="ECO:0000313" key="1">
    <source>
        <dbReference type="EMBL" id="KPJ50758.1"/>
    </source>
</evidence>
<dbReference type="PANTHER" id="PTHR36155:SF1">
    <property type="entry name" value="BLL5354 PROTEIN"/>
    <property type="match status" value="1"/>
</dbReference>
<reference evidence="1 2" key="1">
    <citation type="journal article" date="2015" name="Microbiome">
        <title>Genomic resolution of linkages in carbon, nitrogen, and sulfur cycling among widespread estuary sediment bacteria.</title>
        <authorList>
            <person name="Baker B.J."/>
            <person name="Lazar C.S."/>
            <person name="Teske A.P."/>
            <person name="Dick G.J."/>
        </authorList>
    </citation>
    <scope>NUCLEOTIDE SEQUENCE [LARGE SCALE GENOMIC DNA]</scope>
    <source>
        <strain evidence="1">DG_26</strain>
    </source>
</reference>
<dbReference type="InterPro" id="IPR036902">
    <property type="entry name" value="Ta1353-like_sf"/>
</dbReference>
<sequence>MDIKSIKIEKPEGMNMILGQAHFIKTVEDIHEALVCSVPGIRFGVGFCESSGPCLVRYSGTDNRLEELARKNCAILAAGHSFLVFLENAYPINVLRALRDVPEICSIFCASANPVEVIVAESSQGRGILGVIDGFTTKGVESDDEKRERKAFLREIGYKLC</sequence>
<dbReference type="Gene3D" id="3.40.1520.10">
    <property type="entry name" value="Ta1353-like"/>
    <property type="match status" value="1"/>
</dbReference>
<accession>A0A0S7WKV2</accession>
<dbReference type="InterPro" id="IPR007153">
    <property type="entry name" value="Adenosine_kinase"/>
</dbReference>
<evidence type="ECO:0008006" key="3">
    <source>
        <dbReference type="Google" id="ProtNLM"/>
    </source>
</evidence>
<dbReference type="AlphaFoldDB" id="A0A0S7WKV2"/>